<name>A0ABS1DBB6_9PROT</name>
<evidence type="ECO:0000256" key="1">
    <source>
        <dbReference type="SAM" id="SignalP"/>
    </source>
</evidence>
<feature type="chain" id="PRO_5046109493" description="Lipoprotein" evidence="1">
    <location>
        <begin position="27"/>
        <end position="169"/>
    </location>
</feature>
<proteinExistence type="predicted"/>
<evidence type="ECO:0000313" key="3">
    <source>
        <dbReference type="Proteomes" id="UP001296873"/>
    </source>
</evidence>
<dbReference type="InterPro" id="IPR038483">
    <property type="entry name" value="YcfL-like_sf"/>
</dbReference>
<dbReference type="EMBL" id="NRRL01000005">
    <property type="protein sequence ID" value="MBK1667249.1"/>
    <property type="molecule type" value="Genomic_DNA"/>
</dbReference>
<dbReference type="Gene3D" id="2.60.40.3230">
    <property type="match status" value="1"/>
</dbReference>
<protein>
    <recommendedName>
        <fullName evidence="4">Lipoprotein</fullName>
    </recommendedName>
</protein>
<keyword evidence="1" id="KW-0732">Signal</keyword>
<accession>A0ABS1DBB6</accession>
<sequence length="169" mass="17890">MTPTPTTCVRRSAALGGLLLAGAALAACSSTVTPGPACDFRAYKEQLAEAEQTGPVMVPQTPGAIADIPLNAVNVTDKAISNKVLVQSTNAQRLPGGQVEARTRIVNCTDLALQVEGRTHFLDDGQGEVEPPTAWKRVQLAPHTIATYQATSTRTQAVDTYYIELREGS</sequence>
<evidence type="ECO:0008006" key="4">
    <source>
        <dbReference type="Google" id="ProtNLM"/>
    </source>
</evidence>
<comment type="caution">
    <text evidence="2">The sequence shown here is derived from an EMBL/GenBank/DDBJ whole genome shotgun (WGS) entry which is preliminary data.</text>
</comment>
<dbReference type="Proteomes" id="UP001296873">
    <property type="component" value="Unassembled WGS sequence"/>
</dbReference>
<organism evidence="2 3">
    <name type="scientific">Rhodovibrio sodomensis</name>
    <dbReference type="NCBI Taxonomy" id="1088"/>
    <lineage>
        <taxon>Bacteria</taxon>
        <taxon>Pseudomonadati</taxon>
        <taxon>Pseudomonadota</taxon>
        <taxon>Alphaproteobacteria</taxon>
        <taxon>Rhodospirillales</taxon>
        <taxon>Rhodovibrionaceae</taxon>
        <taxon>Rhodovibrio</taxon>
    </lineage>
</organism>
<dbReference type="RefSeq" id="WP_200339314.1">
    <property type="nucleotide sequence ID" value="NZ_NRRL01000005.1"/>
</dbReference>
<reference evidence="2 3" key="1">
    <citation type="journal article" date="2020" name="Microorganisms">
        <title>Osmotic Adaptation and Compatible Solute Biosynthesis of Phototrophic Bacteria as Revealed from Genome Analyses.</title>
        <authorList>
            <person name="Imhoff J.F."/>
            <person name="Rahn T."/>
            <person name="Kunzel S."/>
            <person name="Keller A."/>
            <person name="Neulinger S.C."/>
        </authorList>
    </citation>
    <scope>NUCLEOTIDE SEQUENCE [LARGE SCALE GENOMIC DNA]</scope>
    <source>
        <strain evidence="2 3">DSM 9895</strain>
    </source>
</reference>
<evidence type="ECO:0000313" key="2">
    <source>
        <dbReference type="EMBL" id="MBK1667249.1"/>
    </source>
</evidence>
<gene>
    <name evidence="2" type="ORF">CKO28_04225</name>
</gene>
<feature type="signal peptide" evidence="1">
    <location>
        <begin position="1"/>
        <end position="26"/>
    </location>
</feature>
<keyword evidence="3" id="KW-1185">Reference proteome</keyword>